<proteinExistence type="predicted"/>
<dbReference type="SUPFAM" id="SSF82171">
    <property type="entry name" value="DPP6 N-terminal domain-like"/>
    <property type="match status" value="1"/>
</dbReference>
<comment type="caution">
    <text evidence="4">The sequence shown here is derived from an EMBL/GenBank/DDBJ whole genome shotgun (WGS) entry which is preliminary data.</text>
</comment>
<sequence length="616" mass="65625">MNVAPDDMVHRVGLRFSARGERAACLAIDGDGRITVEAWSFERGHADVRRVDTATAVVVPAQVIPAEDGRIVLLRPGSGTHEVTVMTPSDSGGHIEHRVATVRAEGVRAFPSPDPAVPAMLVSCADGRTVIRRLTDQGLEPIVGLPGTITKECRLTPDGRLLAANHIVDGERRAVALDLTNGVVTPFAHDAGTVLLSSPATGEVLVAVDTPDGVKLGWLTPGDAHARLPGELNDIEGVVLPLAVDPAGDRLALKVTDGARSRLLIHERRTGRVREQPIPPGVIGFASAWTEDALRFGYSTPTHPSGVLAVDPPGTAAEWADGHDTPGTLPWGDARLERFDGPAGTMEAVVYGPDWRQSEHVLIALHGGPEAAWELSFDPTLQRFARAGISVIAPNQRGSTGYGAAHRAAIVDRWGGPDLADVRHLLATVDTARHYPRHPAPMLFGASYGAFLALLAAAADPPMWSSCVVVGPFLSGSRLYADGSPAVRSLLDRLGGRTDLDDDLDDDLGPRDLLRLCPRIQAPLMVIHGEQDDVVPVEHSRALARRLAAHRRFVYREITGGKHYPLNGRGGGALLDEVVDFLTGTRIGTHGEPVRSSPLHADPAGHRESPRAKAPR</sequence>
<name>A0ABP6KM54_9ACTN</name>
<dbReference type="Gene3D" id="3.40.50.1820">
    <property type="entry name" value="alpha/beta hydrolase"/>
    <property type="match status" value="1"/>
</dbReference>
<protein>
    <recommendedName>
        <fullName evidence="3">Peptidase S9 prolyl oligopeptidase catalytic domain-containing protein</fullName>
    </recommendedName>
</protein>
<keyword evidence="5" id="KW-1185">Reference proteome</keyword>
<gene>
    <name evidence="4" type="ORF">GCM10017559_46220</name>
</gene>
<evidence type="ECO:0000256" key="2">
    <source>
        <dbReference type="SAM" id="MobiDB-lite"/>
    </source>
</evidence>
<feature type="domain" description="Peptidase S9 prolyl oligopeptidase catalytic" evidence="3">
    <location>
        <begin position="376"/>
        <end position="582"/>
    </location>
</feature>
<keyword evidence="1" id="KW-0378">Hydrolase</keyword>
<dbReference type="PANTHER" id="PTHR42776">
    <property type="entry name" value="SERINE PEPTIDASE S9 FAMILY MEMBER"/>
    <property type="match status" value="1"/>
</dbReference>
<evidence type="ECO:0000313" key="5">
    <source>
        <dbReference type="Proteomes" id="UP001499930"/>
    </source>
</evidence>
<dbReference type="InterPro" id="IPR029058">
    <property type="entry name" value="AB_hydrolase_fold"/>
</dbReference>
<organism evidence="4 5">
    <name type="scientific">Streptosporangium longisporum</name>
    <dbReference type="NCBI Taxonomy" id="46187"/>
    <lineage>
        <taxon>Bacteria</taxon>
        <taxon>Bacillati</taxon>
        <taxon>Actinomycetota</taxon>
        <taxon>Actinomycetes</taxon>
        <taxon>Streptosporangiales</taxon>
        <taxon>Streptosporangiaceae</taxon>
        <taxon>Streptosporangium</taxon>
    </lineage>
</organism>
<evidence type="ECO:0000313" key="4">
    <source>
        <dbReference type="EMBL" id="GAA3017161.1"/>
    </source>
</evidence>
<feature type="region of interest" description="Disordered" evidence="2">
    <location>
        <begin position="587"/>
        <end position="616"/>
    </location>
</feature>
<dbReference type="Proteomes" id="UP001499930">
    <property type="component" value="Unassembled WGS sequence"/>
</dbReference>
<dbReference type="PANTHER" id="PTHR42776:SF27">
    <property type="entry name" value="DIPEPTIDYL PEPTIDASE FAMILY MEMBER 6"/>
    <property type="match status" value="1"/>
</dbReference>
<dbReference type="InterPro" id="IPR001375">
    <property type="entry name" value="Peptidase_S9_cat"/>
</dbReference>
<reference evidence="5" key="1">
    <citation type="journal article" date="2019" name="Int. J. Syst. Evol. Microbiol.">
        <title>The Global Catalogue of Microorganisms (GCM) 10K type strain sequencing project: providing services to taxonomists for standard genome sequencing and annotation.</title>
        <authorList>
            <consortium name="The Broad Institute Genomics Platform"/>
            <consortium name="The Broad Institute Genome Sequencing Center for Infectious Disease"/>
            <person name="Wu L."/>
            <person name="Ma J."/>
        </authorList>
    </citation>
    <scope>NUCLEOTIDE SEQUENCE [LARGE SCALE GENOMIC DNA]</scope>
    <source>
        <strain evidence="5">JCM 3106</strain>
    </source>
</reference>
<evidence type="ECO:0000259" key="3">
    <source>
        <dbReference type="Pfam" id="PF00326"/>
    </source>
</evidence>
<dbReference type="RefSeq" id="WP_413224806.1">
    <property type="nucleotide sequence ID" value="NZ_JBLAUZ010000053.1"/>
</dbReference>
<dbReference type="EMBL" id="BAAAWD010000013">
    <property type="protein sequence ID" value="GAA3017161.1"/>
    <property type="molecule type" value="Genomic_DNA"/>
</dbReference>
<dbReference type="SUPFAM" id="SSF53474">
    <property type="entry name" value="alpha/beta-Hydrolases"/>
    <property type="match status" value="1"/>
</dbReference>
<accession>A0ABP6KM54</accession>
<feature type="compositionally biased region" description="Basic and acidic residues" evidence="2">
    <location>
        <begin position="603"/>
        <end position="616"/>
    </location>
</feature>
<dbReference type="Pfam" id="PF00326">
    <property type="entry name" value="Peptidase_S9"/>
    <property type="match status" value="1"/>
</dbReference>
<evidence type="ECO:0000256" key="1">
    <source>
        <dbReference type="ARBA" id="ARBA00022801"/>
    </source>
</evidence>